<feature type="domain" description="Type II/III secretion system secretin-like" evidence="6">
    <location>
        <begin position="559"/>
        <end position="724"/>
    </location>
</feature>
<dbReference type="Pfam" id="PF00263">
    <property type="entry name" value="Secretin"/>
    <property type="match status" value="1"/>
</dbReference>
<evidence type="ECO:0000256" key="4">
    <source>
        <dbReference type="RuleBase" id="RU004003"/>
    </source>
</evidence>
<organism evidence="7 8">
    <name type="scientific">Xanthomarina spongicola</name>
    <dbReference type="NCBI Taxonomy" id="570520"/>
    <lineage>
        <taxon>Bacteria</taxon>
        <taxon>Pseudomonadati</taxon>
        <taxon>Bacteroidota</taxon>
        <taxon>Flavobacteriia</taxon>
        <taxon>Flavobacteriales</taxon>
        <taxon>Flavobacteriaceae</taxon>
        <taxon>Xanthomarina</taxon>
    </lineage>
</organism>
<dbReference type="RefSeq" id="WP_109683428.1">
    <property type="nucleotide sequence ID" value="NZ_QGGP01000011.1"/>
</dbReference>
<feature type="compositionally biased region" description="Low complexity" evidence="5">
    <location>
        <begin position="403"/>
        <end position="426"/>
    </location>
</feature>
<dbReference type="PANTHER" id="PTHR30332">
    <property type="entry name" value="PROBABLE GENERAL SECRETION PATHWAY PROTEIN D"/>
    <property type="match status" value="1"/>
</dbReference>
<evidence type="ECO:0000256" key="2">
    <source>
        <dbReference type="ARBA" id="ARBA00022729"/>
    </source>
</evidence>
<evidence type="ECO:0000259" key="6">
    <source>
        <dbReference type="Pfam" id="PF00263"/>
    </source>
</evidence>
<dbReference type="EMBL" id="QGGP01000011">
    <property type="protein sequence ID" value="PWK17107.1"/>
    <property type="molecule type" value="Genomic_DNA"/>
</dbReference>
<evidence type="ECO:0000313" key="7">
    <source>
        <dbReference type="EMBL" id="PWK17107.1"/>
    </source>
</evidence>
<dbReference type="AlphaFoldDB" id="A0A316DFN5"/>
<dbReference type="PRINTS" id="PR00811">
    <property type="entry name" value="BCTERIALGSPD"/>
</dbReference>
<dbReference type="Gene3D" id="3.55.50.30">
    <property type="match status" value="1"/>
</dbReference>
<keyword evidence="3" id="KW-0472">Membrane</keyword>
<feature type="region of interest" description="Disordered" evidence="5">
    <location>
        <begin position="316"/>
        <end position="337"/>
    </location>
</feature>
<comment type="subcellular location">
    <subcellularLocation>
        <location evidence="1">Membrane</location>
    </subcellularLocation>
</comment>
<dbReference type="GO" id="GO:0009306">
    <property type="term" value="P:protein secretion"/>
    <property type="evidence" value="ECO:0007669"/>
    <property type="project" value="InterPro"/>
</dbReference>
<sequence length="725" mass="80925">MYIKKIFLLLLFFNITLAYSQKEDPRIDQIRNQLTALSVENAGLTENVKTDITVNNMTLAKFLLAISEIHEINISVDPQLNQITIANNFQNVPVADVLVWLCKEYDLTIDFTGIILSIEKYSPPIQEVVQKEIYVAFDPPSNLISIDVKGDKLYDVFKTIIDKTGKNLVFSPGLENKLLTAYILQTPLDVAMSKLAYANNLYYEKTKDNFYLFESNTNPDIANGTDQNSQQTTIRPTRRRNSNIYFKVLDAENKYVEVDFENAPIVDIINDIGVALDINIFTASPLDAAGTATFKAKNIHFDELLVKIFEMQAATNNPQNTTSGQRPDKSLSSVNTSPFTFKKEDNIYFFGTEEQLSVRKVEIIYMRHRSVSLLGDASNSFSNYTGSNNFSMSGNDSFNQFDNTNSRNPNNSNNQNNQNNQNNTNNDSMARSTLIDIVPVEIIQELDIKVDYELNCFYVNGASTNIERLKEFLVNIDKPVPVILIEVMFIEVNQNMNLEAGISWGIGEGPTTTQGNIYPTTDLTLGAQAVNSILTGFSAFSGFNLGKVVPNFFASIKLAESNGNLKIRSTPKLATLNGHKAMFSNGQTSYYAVTQRNIYGTDNPQTSEITNYFPIEAQLGLIIRPSVSGDGQVLLDINVIQSAFGVRIAEDAPPNINSRTFSSIIRMEDQDIAILGGLEEQSQNKSSTGVPVLARIPIVKWLFSKQTREGFKSKLTVLIKPTVIY</sequence>
<dbReference type="GO" id="GO:0015627">
    <property type="term" value="C:type II protein secretion system complex"/>
    <property type="evidence" value="ECO:0007669"/>
    <property type="project" value="TreeGrafter"/>
</dbReference>
<proteinExistence type="inferred from homology"/>
<name>A0A316DFN5_9FLAO</name>
<keyword evidence="8" id="KW-1185">Reference proteome</keyword>
<keyword evidence="2" id="KW-0732">Signal</keyword>
<feature type="region of interest" description="Disordered" evidence="5">
    <location>
        <begin position="395"/>
        <end position="428"/>
    </location>
</feature>
<dbReference type="InterPro" id="IPR001775">
    <property type="entry name" value="GspD/PilQ"/>
</dbReference>
<protein>
    <submittedName>
        <fullName evidence="7">Type IV pilus assembly protein PilQ</fullName>
    </submittedName>
</protein>
<evidence type="ECO:0000256" key="5">
    <source>
        <dbReference type="SAM" id="MobiDB-lite"/>
    </source>
</evidence>
<dbReference type="GO" id="GO:0016020">
    <property type="term" value="C:membrane"/>
    <property type="evidence" value="ECO:0007669"/>
    <property type="project" value="UniProtKB-SubCell"/>
</dbReference>
<dbReference type="Proteomes" id="UP000245430">
    <property type="component" value="Unassembled WGS sequence"/>
</dbReference>
<evidence type="ECO:0000313" key="8">
    <source>
        <dbReference type="Proteomes" id="UP000245430"/>
    </source>
</evidence>
<evidence type="ECO:0000256" key="1">
    <source>
        <dbReference type="ARBA" id="ARBA00004370"/>
    </source>
</evidence>
<comment type="similarity">
    <text evidence="4">Belongs to the bacterial secretin family.</text>
</comment>
<gene>
    <name evidence="7" type="ORF">LX78_02846</name>
</gene>
<comment type="caution">
    <text evidence="7">The sequence shown here is derived from an EMBL/GenBank/DDBJ whole genome shotgun (WGS) entry which is preliminary data.</text>
</comment>
<dbReference type="InterPro" id="IPR004846">
    <property type="entry name" value="T2SS/T3SS_dom"/>
</dbReference>
<evidence type="ECO:0000256" key="3">
    <source>
        <dbReference type="ARBA" id="ARBA00023136"/>
    </source>
</evidence>
<reference evidence="7 8" key="1">
    <citation type="submission" date="2018-05" db="EMBL/GenBank/DDBJ databases">
        <title>Genomic Encyclopedia of Archaeal and Bacterial Type Strains, Phase II (KMG-II): from individual species to whole genera.</title>
        <authorList>
            <person name="Goeker M."/>
        </authorList>
    </citation>
    <scope>NUCLEOTIDE SEQUENCE [LARGE SCALE GENOMIC DNA]</scope>
    <source>
        <strain evidence="7 8">DSM 22637</strain>
    </source>
</reference>
<accession>A0A316DFN5</accession>
<dbReference type="PANTHER" id="PTHR30332:SF24">
    <property type="entry name" value="SECRETIN GSPD-RELATED"/>
    <property type="match status" value="1"/>
</dbReference>
<dbReference type="OrthoDB" id="9816579at2"/>
<dbReference type="InterPro" id="IPR050810">
    <property type="entry name" value="Bact_Secretion_Sys_Channel"/>
</dbReference>